<dbReference type="AlphaFoldDB" id="L0WFG0"/>
<reference evidence="2 3" key="1">
    <citation type="journal article" date="2012" name="J. Bacteriol.">
        <title>Genome Sequence of the Alkane-Degrading Bacterium Alcanivorax hongdengensis Type Strain A-11-3.</title>
        <authorList>
            <person name="Lai Q."/>
            <person name="Shao Z."/>
        </authorList>
    </citation>
    <scope>NUCLEOTIDE SEQUENCE [LARGE SCALE GENOMIC DNA]</scope>
    <source>
        <strain evidence="2 3">A-11-3</strain>
    </source>
</reference>
<dbReference type="OrthoDB" id="6080853at2"/>
<dbReference type="PATRIC" id="fig|1177179.3.peg.377"/>
<gene>
    <name evidence="2" type="ORF">A11A3_01917</name>
</gene>
<feature type="compositionally biased region" description="Basic and acidic residues" evidence="1">
    <location>
        <begin position="175"/>
        <end position="187"/>
    </location>
</feature>
<feature type="region of interest" description="Disordered" evidence="1">
    <location>
        <begin position="90"/>
        <end position="112"/>
    </location>
</feature>
<dbReference type="STRING" id="1177179.A11A3_01917"/>
<sequence>MRVLLLLACVVLVAGLTVILGLPVSGPVSEDAAQPVAPPAQTATAAAPDSASSGSVIGERQRPATEAEPSAPATPVPSPAAVAALREGMAHGDPRTPPIVRQSHLREPPTEAELADPELYQQYELRQKQQVYAFFVEAAGEKIRVLEGLIARGKREGIDPQQLAEGEHKLARLREQRDQLIEQHPELAPDQPAGDEAQADAGSD</sequence>
<feature type="region of interest" description="Disordered" evidence="1">
    <location>
        <begin position="28"/>
        <end position="78"/>
    </location>
</feature>
<evidence type="ECO:0000313" key="3">
    <source>
        <dbReference type="Proteomes" id="UP000010164"/>
    </source>
</evidence>
<protein>
    <submittedName>
        <fullName evidence="2">Uncharacterized protein</fullName>
    </submittedName>
</protein>
<accession>L0WFG0</accession>
<evidence type="ECO:0000256" key="1">
    <source>
        <dbReference type="SAM" id="MobiDB-lite"/>
    </source>
</evidence>
<name>L0WFG0_9GAMM</name>
<dbReference type="Proteomes" id="UP000010164">
    <property type="component" value="Unassembled WGS sequence"/>
</dbReference>
<comment type="caution">
    <text evidence="2">The sequence shown here is derived from an EMBL/GenBank/DDBJ whole genome shotgun (WGS) entry which is preliminary data.</text>
</comment>
<feature type="compositionally biased region" description="Low complexity" evidence="1">
    <location>
        <begin position="31"/>
        <end position="56"/>
    </location>
</feature>
<feature type="region of interest" description="Disordered" evidence="1">
    <location>
        <begin position="175"/>
        <end position="204"/>
    </location>
</feature>
<organism evidence="2 3">
    <name type="scientific">Alcanivorax hongdengensis A-11-3</name>
    <dbReference type="NCBI Taxonomy" id="1177179"/>
    <lineage>
        <taxon>Bacteria</taxon>
        <taxon>Pseudomonadati</taxon>
        <taxon>Pseudomonadota</taxon>
        <taxon>Gammaproteobacteria</taxon>
        <taxon>Oceanospirillales</taxon>
        <taxon>Alcanivoracaceae</taxon>
        <taxon>Alcanivorax</taxon>
    </lineage>
</organism>
<evidence type="ECO:0000313" key="2">
    <source>
        <dbReference type="EMBL" id="EKF75588.1"/>
    </source>
</evidence>
<proteinExistence type="predicted"/>
<keyword evidence="3" id="KW-1185">Reference proteome</keyword>
<dbReference type="EMBL" id="AMRJ01000002">
    <property type="protein sequence ID" value="EKF75588.1"/>
    <property type="molecule type" value="Genomic_DNA"/>
</dbReference>
<dbReference type="RefSeq" id="WP_008927572.1">
    <property type="nucleotide sequence ID" value="NZ_AMRJ01000002.1"/>
</dbReference>